<reference evidence="1" key="1">
    <citation type="journal article" date="2023" name="Plant J.">
        <title>The genome of the king protea, Protea cynaroides.</title>
        <authorList>
            <person name="Chang J."/>
            <person name="Duong T.A."/>
            <person name="Schoeman C."/>
            <person name="Ma X."/>
            <person name="Roodt D."/>
            <person name="Barker N."/>
            <person name="Li Z."/>
            <person name="Van de Peer Y."/>
            <person name="Mizrachi E."/>
        </authorList>
    </citation>
    <scope>NUCLEOTIDE SEQUENCE</scope>
    <source>
        <tissue evidence="1">Young leaves</tissue>
    </source>
</reference>
<organism evidence="1 2">
    <name type="scientific">Protea cynaroides</name>
    <dbReference type="NCBI Taxonomy" id="273540"/>
    <lineage>
        <taxon>Eukaryota</taxon>
        <taxon>Viridiplantae</taxon>
        <taxon>Streptophyta</taxon>
        <taxon>Embryophyta</taxon>
        <taxon>Tracheophyta</taxon>
        <taxon>Spermatophyta</taxon>
        <taxon>Magnoliopsida</taxon>
        <taxon>Proteales</taxon>
        <taxon>Proteaceae</taxon>
        <taxon>Protea</taxon>
    </lineage>
</organism>
<evidence type="ECO:0000313" key="2">
    <source>
        <dbReference type="Proteomes" id="UP001141806"/>
    </source>
</evidence>
<proteinExistence type="predicted"/>
<sequence>MCDLLIPLLKFSQFSINQISIRESLGVLISMDGWRGLGWAIRDDLFLILIEFLRTIRWGENENRAGLESDGKCNLMPLSLWGFLCFLTGSNNVLISGIFLLTPILGLSDGRKTPSSFPT</sequence>
<comment type="caution">
    <text evidence="1">The sequence shown here is derived from an EMBL/GenBank/DDBJ whole genome shotgun (WGS) entry which is preliminary data.</text>
</comment>
<name>A0A9Q0HC78_9MAGN</name>
<evidence type="ECO:0000313" key="1">
    <source>
        <dbReference type="EMBL" id="KAJ4963742.1"/>
    </source>
</evidence>
<dbReference type="EMBL" id="JAMYWD010000008">
    <property type="protein sequence ID" value="KAJ4963742.1"/>
    <property type="molecule type" value="Genomic_DNA"/>
</dbReference>
<dbReference type="Proteomes" id="UP001141806">
    <property type="component" value="Unassembled WGS sequence"/>
</dbReference>
<gene>
    <name evidence="1" type="ORF">NE237_023681</name>
</gene>
<dbReference type="AlphaFoldDB" id="A0A9Q0HC78"/>
<keyword evidence="2" id="KW-1185">Reference proteome</keyword>
<protein>
    <submittedName>
        <fullName evidence="1">Uncharacterized protein</fullName>
    </submittedName>
</protein>
<accession>A0A9Q0HC78</accession>